<comment type="caution">
    <text evidence="2">The sequence shown here is derived from an EMBL/GenBank/DDBJ whole genome shotgun (WGS) entry which is preliminary data.</text>
</comment>
<name>A0AAV4MLP9_CAEEX</name>
<dbReference type="Proteomes" id="UP001054945">
    <property type="component" value="Unassembled WGS sequence"/>
</dbReference>
<feature type="compositionally biased region" description="Basic and acidic residues" evidence="1">
    <location>
        <begin position="54"/>
        <end position="63"/>
    </location>
</feature>
<proteinExistence type="predicted"/>
<keyword evidence="3" id="KW-1185">Reference proteome</keyword>
<feature type="region of interest" description="Disordered" evidence="1">
    <location>
        <begin position="49"/>
        <end position="70"/>
    </location>
</feature>
<sequence>MKCTIWQGKYARSSISSFGPPTAPPSKKRNTTALWKWMLPLMRRKLKLSVGRGENNRQSEKRKCPVASGNIPPQPESVGFCRAFFRAYFGPTKWM</sequence>
<dbReference type="AlphaFoldDB" id="A0AAV4MLP9"/>
<dbReference type="EMBL" id="BPLR01002393">
    <property type="protein sequence ID" value="GIX73253.1"/>
    <property type="molecule type" value="Genomic_DNA"/>
</dbReference>
<reference evidence="2 3" key="1">
    <citation type="submission" date="2021-06" db="EMBL/GenBank/DDBJ databases">
        <title>Caerostris extrusa draft genome.</title>
        <authorList>
            <person name="Kono N."/>
            <person name="Arakawa K."/>
        </authorList>
    </citation>
    <scope>NUCLEOTIDE SEQUENCE [LARGE SCALE GENOMIC DNA]</scope>
</reference>
<evidence type="ECO:0000313" key="2">
    <source>
        <dbReference type="EMBL" id="GIX73253.1"/>
    </source>
</evidence>
<organism evidence="2 3">
    <name type="scientific">Caerostris extrusa</name>
    <name type="common">Bark spider</name>
    <name type="synonym">Caerostris bankana</name>
    <dbReference type="NCBI Taxonomy" id="172846"/>
    <lineage>
        <taxon>Eukaryota</taxon>
        <taxon>Metazoa</taxon>
        <taxon>Ecdysozoa</taxon>
        <taxon>Arthropoda</taxon>
        <taxon>Chelicerata</taxon>
        <taxon>Arachnida</taxon>
        <taxon>Araneae</taxon>
        <taxon>Araneomorphae</taxon>
        <taxon>Entelegynae</taxon>
        <taxon>Araneoidea</taxon>
        <taxon>Araneidae</taxon>
        <taxon>Caerostris</taxon>
    </lineage>
</organism>
<protein>
    <submittedName>
        <fullName evidence="2">Uncharacterized protein</fullName>
    </submittedName>
</protein>
<evidence type="ECO:0000256" key="1">
    <source>
        <dbReference type="SAM" id="MobiDB-lite"/>
    </source>
</evidence>
<gene>
    <name evidence="2" type="ORF">CEXT_458911</name>
</gene>
<accession>A0AAV4MLP9</accession>
<evidence type="ECO:0000313" key="3">
    <source>
        <dbReference type="Proteomes" id="UP001054945"/>
    </source>
</evidence>